<dbReference type="InterPro" id="IPR036236">
    <property type="entry name" value="Znf_C2H2_sf"/>
</dbReference>
<dbReference type="PROSITE" id="PS00028">
    <property type="entry name" value="ZINC_FINGER_C2H2_1"/>
    <property type="match status" value="2"/>
</dbReference>
<evidence type="ECO:0000256" key="1">
    <source>
        <dbReference type="PROSITE-ProRule" id="PRU00042"/>
    </source>
</evidence>
<proteinExistence type="predicted"/>
<feature type="compositionally biased region" description="Basic residues" evidence="2">
    <location>
        <begin position="276"/>
        <end position="298"/>
    </location>
</feature>
<keyword evidence="1" id="KW-0862">Zinc</keyword>
<dbReference type="SUPFAM" id="SSF57667">
    <property type="entry name" value="beta-beta-alpha zinc fingers"/>
    <property type="match status" value="1"/>
</dbReference>
<reference evidence="4 5" key="1">
    <citation type="journal article" date="2023" name="Plants (Basel)">
        <title>Bridging the Gap: Combining Genomics and Transcriptomics Approaches to Understand Stylosanthes scabra, an Orphan Legume from the Brazilian Caatinga.</title>
        <authorList>
            <person name="Ferreira-Neto J.R.C."/>
            <person name="da Silva M.D."/>
            <person name="Binneck E."/>
            <person name="de Melo N.F."/>
            <person name="da Silva R.H."/>
            <person name="de Melo A.L.T.M."/>
            <person name="Pandolfi V."/>
            <person name="Bustamante F.O."/>
            <person name="Brasileiro-Vidal A.C."/>
            <person name="Benko-Iseppon A.M."/>
        </authorList>
    </citation>
    <scope>NUCLEOTIDE SEQUENCE [LARGE SCALE GENOMIC DNA]</scope>
    <source>
        <tissue evidence="4">Leaves</tissue>
    </source>
</reference>
<dbReference type="Pfam" id="PF13912">
    <property type="entry name" value="zf-C2H2_6"/>
    <property type="match status" value="2"/>
</dbReference>
<dbReference type="EMBL" id="JASCZI010241981">
    <property type="protein sequence ID" value="MED6208848.1"/>
    <property type="molecule type" value="Genomic_DNA"/>
</dbReference>
<evidence type="ECO:0000259" key="3">
    <source>
        <dbReference type="PROSITE" id="PS50157"/>
    </source>
</evidence>
<comment type="caution">
    <text evidence="4">The sequence shown here is derived from an EMBL/GenBank/DDBJ whole genome shotgun (WGS) entry which is preliminary data.</text>
</comment>
<dbReference type="SMART" id="SM00355">
    <property type="entry name" value="ZnF_C2H2"/>
    <property type="match status" value="2"/>
</dbReference>
<feature type="region of interest" description="Disordered" evidence="2">
    <location>
        <begin position="259"/>
        <end position="298"/>
    </location>
</feature>
<evidence type="ECO:0000256" key="2">
    <source>
        <dbReference type="SAM" id="MobiDB-lite"/>
    </source>
</evidence>
<dbReference type="InterPro" id="IPR013087">
    <property type="entry name" value="Znf_C2H2_type"/>
</dbReference>
<protein>
    <recommendedName>
        <fullName evidence="3">C2H2-type domain-containing protein</fullName>
    </recommendedName>
</protein>
<dbReference type="Proteomes" id="UP001341840">
    <property type="component" value="Unassembled WGS sequence"/>
</dbReference>
<dbReference type="PANTHER" id="PTHR46869:SF1">
    <property type="entry name" value="C2H2-LIKE ZINC FINGER PROTEIN"/>
    <property type="match status" value="1"/>
</dbReference>
<organism evidence="4 5">
    <name type="scientific">Stylosanthes scabra</name>
    <dbReference type="NCBI Taxonomy" id="79078"/>
    <lineage>
        <taxon>Eukaryota</taxon>
        <taxon>Viridiplantae</taxon>
        <taxon>Streptophyta</taxon>
        <taxon>Embryophyta</taxon>
        <taxon>Tracheophyta</taxon>
        <taxon>Spermatophyta</taxon>
        <taxon>Magnoliopsida</taxon>
        <taxon>eudicotyledons</taxon>
        <taxon>Gunneridae</taxon>
        <taxon>Pentapetalae</taxon>
        <taxon>rosids</taxon>
        <taxon>fabids</taxon>
        <taxon>Fabales</taxon>
        <taxon>Fabaceae</taxon>
        <taxon>Papilionoideae</taxon>
        <taxon>50 kb inversion clade</taxon>
        <taxon>dalbergioids sensu lato</taxon>
        <taxon>Dalbergieae</taxon>
        <taxon>Pterocarpus clade</taxon>
        <taxon>Stylosanthes</taxon>
    </lineage>
</organism>
<name>A0ABU6YIZ7_9FABA</name>
<dbReference type="PROSITE" id="PS50157">
    <property type="entry name" value="ZINC_FINGER_C2H2_2"/>
    <property type="match status" value="2"/>
</dbReference>
<feature type="domain" description="C2H2-type" evidence="3">
    <location>
        <begin position="60"/>
        <end position="87"/>
    </location>
</feature>
<keyword evidence="1" id="KW-0479">Metal-binding</keyword>
<keyword evidence="1" id="KW-0863">Zinc-finger</keyword>
<feature type="domain" description="C2H2-type" evidence="3">
    <location>
        <begin position="310"/>
        <end position="332"/>
    </location>
</feature>
<evidence type="ECO:0000313" key="5">
    <source>
        <dbReference type="Proteomes" id="UP001341840"/>
    </source>
</evidence>
<gene>
    <name evidence="4" type="ORF">PIB30_048997</name>
</gene>
<evidence type="ECO:0000313" key="4">
    <source>
        <dbReference type="EMBL" id="MED6208848.1"/>
    </source>
</evidence>
<sequence>MPYSSNTNEFEYPNRKRKRDFMATTNNDSDFCYGYGGSSSSRYGYGGGIKENPKKTKSSKFCKECGKGFPSLKALCGHMACHSDKERGTNSNNRFQFESNSGISEKQKLVVDSNSDTETSVPVRRSKRMRFKNVSNNNNSNPFYCSSSSSVSEVEQEREEVARCLMMLSKDTSYKDQFMLFSNNNSVVLEAKLPFVDEKKKIGYDSDNSDSGYFRYGPKKKVDSDYYYDDDDEVNNNGDSRRNKNWKLESLTSEDFSALESHEFNNNSTDTDSKSHSNKKIHVNNKGNNKIKSKKKKKKKLLKSKKNKEHECPICNRMFRSGQALGGHKRSHFVGGSEENTLFIRPDATATVVPCLIDLNLPAPVEDAPF</sequence>
<dbReference type="PANTHER" id="PTHR46869">
    <property type="entry name" value="C2H2-LIKE ZINC FINGER PROTEIN"/>
    <property type="match status" value="1"/>
</dbReference>
<accession>A0ABU6YIZ7</accession>
<keyword evidence="5" id="KW-1185">Reference proteome</keyword>